<name>A0A5B8CGQ7_SPHSA</name>
<dbReference type="AlphaFoldDB" id="A0A5B8CGQ7"/>
<sequence length="68" mass="7676">MDERSNRALVRAEPLAVRIPQAARLLGIGRSTLYQFIASGEIETIKVGRSTLIPTDTLRAFIERRRHS</sequence>
<organism evidence="2 3">
    <name type="scientific">Sphingobium fuliginis ATCC 27551</name>
    <dbReference type="NCBI Taxonomy" id="1208342"/>
    <lineage>
        <taxon>Bacteria</taxon>
        <taxon>Pseudomonadati</taxon>
        <taxon>Pseudomonadota</taxon>
        <taxon>Alphaproteobacteria</taxon>
        <taxon>Sphingomonadales</taxon>
        <taxon>Sphingomonadaceae</taxon>
        <taxon>Sphingobium</taxon>
    </lineage>
</organism>
<gene>
    <name evidence="2" type="ORF">FIL70_08240</name>
</gene>
<accession>A0A5B8CGQ7</accession>
<dbReference type="RefSeq" id="WP_140042007.1">
    <property type="nucleotide sequence ID" value="NZ_CP041016.1"/>
</dbReference>
<proteinExistence type="predicted"/>
<reference evidence="2 3" key="1">
    <citation type="submission" date="2019-06" db="EMBL/GenBank/DDBJ databases">
        <title>Genome organization and adaptive potential of archetypical organophosphate degarding Sphingobium fuliginis ATCC 27551.</title>
        <authorList>
            <person name="Sarwar A."/>
            <person name="Parthasarathy S."/>
            <person name="Singh C."/>
            <person name="Siddavattam D."/>
        </authorList>
    </citation>
    <scope>NUCLEOTIDE SEQUENCE [LARGE SCALE GENOMIC DNA]</scope>
    <source>
        <strain evidence="2 3">ATCC 27551</strain>
    </source>
</reference>
<evidence type="ECO:0000313" key="2">
    <source>
        <dbReference type="EMBL" id="QDC37207.1"/>
    </source>
</evidence>
<dbReference type="GO" id="GO:0003677">
    <property type="term" value="F:DNA binding"/>
    <property type="evidence" value="ECO:0007669"/>
    <property type="project" value="InterPro"/>
</dbReference>
<dbReference type="KEGG" id="sufl:FIL70_08240"/>
<dbReference type="Pfam" id="PF12728">
    <property type="entry name" value="HTH_17"/>
    <property type="match status" value="1"/>
</dbReference>
<dbReference type="InterPro" id="IPR010093">
    <property type="entry name" value="SinI_DNA-bd"/>
</dbReference>
<dbReference type="InterPro" id="IPR009061">
    <property type="entry name" value="DNA-bd_dom_put_sf"/>
</dbReference>
<evidence type="ECO:0000259" key="1">
    <source>
        <dbReference type="Pfam" id="PF12728"/>
    </source>
</evidence>
<feature type="domain" description="Helix-turn-helix" evidence="1">
    <location>
        <begin position="19"/>
        <end position="66"/>
    </location>
</feature>
<dbReference type="SUPFAM" id="SSF46955">
    <property type="entry name" value="Putative DNA-binding domain"/>
    <property type="match status" value="1"/>
</dbReference>
<dbReference type="InterPro" id="IPR041657">
    <property type="entry name" value="HTH_17"/>
</dbReference>
<dbReference type="NCBIfam" id="TIGR01764">
    <property type="entry name" value="excise"/>
    <property type="match status" value="1"/>
</dbReference>
<dbReference type="EMBL" id="CP041016">
    <property type="protein sequence ID" value="QDC37207.1"/>
    <property type="molecule type" value="Genomic_DNA"/>
</dbReference>
<protein>
    <submittedName>
        <fullName evidence="2">Helix-turn-helix domain-containing protein</fullName>
    </submittedName>
</protein>
<evidence type="ECO:0000313" key="3">
    <source>
        <dbReference type="Proteomes" id="UP000311469"/>
    </source>
</evidence>
<dbReference type="Proteomes" id="UP000311469">
    <property type="component" value="Chromosome cSF1"/>
</dbReference>